<keyword evidence="4" id="KW-1185">Reference proteome</keyword>
<evidence type="ECO:0000313" key="3">
    <source>
        <dbReference type="EMBL" id="MFC3193064.1"/>
    </source>
</evidence>
<dbReference type="InterPro" id="IPR027417">
    <property type="entry name" value="P-loop_NTPase"/>
</dbReference>
<evidence type="ECO:0000313" key="4">
    <source>
        <dbReference type="Proteomes" id="UP001595533"/>
    </source>
</evidence>
<dbReference type="SUPFAM" id="SSF52540">
    <property type="entry name" value="P-loop containing nucleoside triphosphate hydrolases"/>
    <property type="match status" value="1"/>
</dbReference>
<feature type="domain" description="ChlI/MoxR AAA lid" evidence="2">
    <location>
        <begin position="244"/>
        <end position="309"/>
    </location>
</feature>
<protein>
    <submittedName>
        <fullName evidence="3">AAA family ATPase</fullName>
    </submittedName>
</protein>
<dbReference type="PANTHER" id="PTHR42759:SF5">
    <property type="entry name" value="METHANOL DEHYDROGENASE REGULATOR"/>
    <property type="match status" value="1"/>
</dbReference>
<dbReference type="InterPro" id="IPR050764">
    <property type="entry name" value="CbbQ/NirQ/NorQ/GpvN"/>
</dbReference>
<evidence type="ECO:0000259" key="2">
    <source>
        <dbReference type="Pfam" id="PF17863"/>
    </source>
</evidence>
<gene>
    <name evidence="3" type="ORF">ACFODZ_02305</name>
</gene>
<dbReference type="Proteomes" id="UP001595533">
    <property type="component" value="Unassembled WGS sequence"/>
</dbReference>
<dbReference type="Pfam" id="PF17863">
    <property type="entry name" value="AAA_lid_2"/>
    <property type="match status" value="1"/>
</dbReference>
<dbReference type="PANTHER" id="PTHR42759">
    <property type="entry name" value="MOXR FAMILY PROTEIN"/>
    <property type="match status" value="1"/>
</dbReference>
<sequence>MLNENQASKSPAQMHSDVESIHAIIDHVGQKILDKEQPIRIILAALLADGHVLLEDLPGLGKTTLATAIAQSFGLQFNRIQLTSDMMPSDVLGVSIYDAKSQQFSYHKGPIFTQFLLADELNRATPKTQSALLEAMAENQVSMDGKTHALDDVFFVMATQNPIDEAGTYALPQSQLDRFLVSLSLGYPNQQSERRLYSKAYLQQFRKPVEAISSPQQLLAWREKITAVHASDEVLDYLQLLVQKTRDHAEILHGLSPRAGLSLFKLAQSLAFMEGRDFITPGDVQMAFYPVSRHRLVTHDNQSAGDLVHEIIHDTPHI</sequence>
<dbReference type="Pfam" id="PF07726">
    <property type="entry name" value="AAA_3"/>
    <property type="match status" value="1"/>
</dbReference>
<dbReference type="RefSeq" id="WP_077409718.1">
    <property type="nucleotide sequence ID" value="NZ_JBHRTS010000001.1"/>
</dbReference>
<reference evidence="4" key="1">
    <citation type="journal article" date="2019" name="Int. J. Syst. Evol. Microbiol.">
        <title>The Global Catalogue of Microorganisms (GCM) 10K type strain sequencing project: providing services to taxonomists for standard genome sequencing and annotation.</title>
        <authorList>
            <consortium name="The Broad Institute Genomics Platform"/>
            <consortium name="The Broad Institute Genome Sequencing Center for Infectious Disease"/>
            <person name="Wu L."/>
            <person name="Ma J."/>
        </authorList>
    </citation>
    <scope>NUCLEOTIDE SEQUENCE [LARGE SCALE GENOMIC DNA]</scope>
    <source>
        <strain evidence="4">KCTC 42953</strain>
    </source>
</reference>
<dbReference type="PIRSF" id="PIRSF002849">
    <property type="entry name" value="AAA_ATPase_chaperone_MoxR_prd"/>
    <property type="match status" value="1"/>
</dbReference>
<evidence type="ECO:0000259" key="1">
    <source>
        <dbReference type="Pfam" id="PF07726"/>
    </source>
</evidence>
<name>A0ABV7J7Z9_9GAMM</name>
<dbReference type="InterPro" id="IPR041628">
    <property type="entry name" value="ChlI/MoxR_AAA_lid"/>
</dbReference>
<dbReference type="CDD" id="cd00009">
    <property type="entry name" value="AAA"/>
    <property type="match status" value="1"/>
</dbReference>
<dbReference type="InterPro" id="IPR011703">
    <property type="entry name" value="ATPase_AAA-3"/>
</dbReference>
<proteinExistence type="predicted"/>
<organism evidence="3 4">
    <name type="scientific">Marinicella sediminis</name>
    <dbReference type="NCBI Taxonomy" id="1792834"/>
    <lineage>
        <taxon>Bacteria</taxon>
        <taxon>Pseudomonadati</taxon>
        <taxon>Pseudomonadota</taxon>
        <taxon>Gammaproteobacteria</taxon>
        <taxon>Lysobacterales</taxon>
        <taxon>Marinicellaceae</taxon>
        <taxon>Marinicella</taxon>
    </lineage>
</organism>
<accession>A0ABV7J7Z9</accession>
<dbReference type="Gene3D" id="3.40.50.300">
    <property type="entry name" value="P-loop containing nucleotide triphosphate hydrolases"/>
    <property type="match status" value="1"/>
</dbReference>
<feature type="domain" description="ATPase AAA-3" evidence="1">
    <location>
        <begin position="51"/>
        <end position="181"/>
    </location>
</feature>
<comment type="caution">
    <text evidence="3">The sequence shown here is derived from an EMBL/GenBank/DDBJ whole genome shotgun (WGS) entry which is preliminary data.</text>
</comment>
<dbReference type="EMBL" id="JBHRTS010000001">
    <property type="protein sequence ID" value="MFC3193064.1"/>
    <property type="molecule type" value="Genomic_DNA"/>
</dbReference>
<dbReference type="Gene3D" id="1.10.8.80">
    <property type="entry name" value="Magnesium chelatase subunit I, C-Terminal domain"/>
    <property type="match status" value="1"/>
</dbReference>